<dbReference type="AlphaFoldDB" id="A0A6L6XQB0"/>
<reference evidence="1 2" key="1">
    <citation type="submission" date="2019-12" db="EMBL/GenBank/DDBJ databases">
        <authorList>
            <person name="Huq M.A."/>
        </authorList>
    </citation>
    <scope>NUCLEOTIDE SEQUENCE [LARGE SCALE GENOMIC DNA]</scope>
    <source>
        <strain evidence="1 2">MAH-18</strain>
    </source>
</reference>
<comment type="caution">
    <text evidence="1">The sequence shown here is derived from an EMBL/GenBank/DDBJ whole genome shotgun (WGS) entry which is preliminary data.</text>
</comment>
<evidence type="ECO:0000313" key="2">
    <source>
        <dbReference type="Proteomes" id="UP000473525"/>
    </source>
</evidence>
<protein>
    <recommendedName>
        <fullName evidence="3">DUF4280 domain-containing protein</fullName>
    </recommendedName>
</protein>
<proteinExistence type="predicted"/>
<dbReference type="Proteomes" id="UP000473525">
    <property type="component" value="Unassembled WGS sequence"/>
</dbReference>
<name>A0A6L6XQB0_9ACTN</name>
<dbReference type="RefSeq" id="WP_157341443.1">
    <property type="nucleotide sequence ID" value="NZ_WSEK01000004.1"/>
</dbReference>
<accession>A0A6L6XQB0</accession>
<gene>
    <name evidence="1" type="ORF">GON03_07340</name>
</gene>
<sequence>MPGPVLHASATVSCPHGAPLAIVPSAPRVTVTGLPVAVLTDQGPVAGCPFTVPVGAATKPQPCVSTRWMLGATRVTSGGQPVLINPVGALCLSAEQIPGGPPTVSSSQTRVVAT</sequence>
<keyword evidence="2" id="KW-1185">Reference proteome</keyword>
<organism evidence="1 2">
    <name type="scientific">Nocardioides agri</name>
    <dbReference type="NCBI Taxonomy" id="2682843"/>
    <lineage>
        <taxon>Bacteria</taxon>
        <taxon>Bacillati</taxon>
        <taxon>Actinomycetota</taxon>
        <taxon>Actinomycetes</taxon>
        <taxon>Propionibacteriales</taxon>
        <taxon>Nocardioidaceae</taxon>
        <taxon>Nocardioides</taxon>
    </lineage>
</organism>
<dbReference type="EMBL" id="WSEK01000004">
    <property type="protein sequence ID" value="MVQ48992.1"/>
    <property type="molecule type" value="Genomic_DNA"/>
</dbReference>
<evidence type="ECO:0008006" key="3">
    <source>
        <dbReference type="Google" id="ProtNLM"/>
    </source>
</evidence>
<evidence type="ECO:0000313" key="1">
    <source>
        <dbReference type="EMBL" id="MVQ48992.1"/>
    </source>
</evidence>